<dbReference type="Pfam" id="PF08450">
    <property type="entry name" value="SGL"/>
    <property type="match status" value="1"/>
</dbReference>
<organism evidence="5 6">
    <name type="scientific">Cellvibrio polysaccharolyticus</name>
    <dbReference type="NCBI Taxonomy" id="2082724"/>
    <lineage>
        <taxon>Bacteria</taxon>
        <taxon>Pseudomonadati</taxon>
        <taxon>Pseudomonadota</taxon>
        <taxon>Gammaproteobacteria</taxon>
        <taxon>Cellvibrionales</taxon>
        <taxon>Cellvibrionaceae</taxon>
        <taxon>Cellvibrio</taxon>
    </lineage>
</organism>
<dbReference type="PANTHER" id="PTHR10907">
    <property type="entry name" value="REGUCALCIN"/>
    <property type="match status" value="1"/>
</dbReference>
<gene>
    <name evidence="5" type="ORF">C4F51_06665</name>
</gene>
<reference evidence="5" key="1">
    <citation type="submission" date="2018-07" db="EMBL/GenBank/DDBJ databases">
        <title>Genome assembly of strain Ka43.</title>
        <authorList>
            <person name="Kukolya J."/>
            <person name="Nagy I."/>
            <person name="Horvath B."/>
            <person name="Toth A."/>
        </authorList>
    </citation>
    <scope>NUCLEOTIDE SEQUENCE</scope>
    <source>
        <strain evidence="5">KB43</strain>
    </source>
</reference>
<dbReference type="InterPro" id="IPR005511">
    <property type="entry name" value="SMP-30"/>
</dbReference>
<proteinExistence type="inferred from homology"/>
<name>A0A928V4T5_9GAMM</name>
<keyword evidence="6" id="KW-1185">Reference proteome</keyword>
<protein>
    <submittedName>
        <fullName evidence="5">SMP-30/gluconolactonase/LRE family protein</fullName>
    </submittedName>
</protein>
<dbReference type="GO" id="GO:0019853">
    <property type="term" value="P:L-ascorbic acid biosynthetic process"/>
    <property type="evidence" value="ECO:0007669"/>
    <property type="project" value="TreeGrafter"/>
</dbReference>
<sequence>MSRFTLLHEVACQNRLGEGVQWNERDQSVWWTDIQSSLIYRFTPATEQLTSWPTPERIGCFAFSSSDSRLLVAAATGIAWLTLETGELEWLARPEQAIRGNRMNDGRVDRQGRFWAGGMVEENNAAQQSTALYSFDGSDIHCHLSGLTISNALCWSRDGTHLYHADSPTGKIMQYPFDPVAGRISGAGRVFVAVEFGLEPDGACIDSEDCLWNALWGSGQVRRYSPDGQQLAALDLPFSQPTCVAFGGPDLSWLIVTSARQGLDEAALDRQPRAGNLLIYQTDIRGLPEPCFK</sequence>
<feature type="domain" description="SMP-30/Gluconolactonase/LRE-like region" evidence="4">
    <location>
        <begin position="16"/>
        <end position="260"/>
    </location>
</feature>
<comment type="cofactor">
    <cofactor evidence="3">
        <name>Zn(2+)</name>
        <dbReference type="ChEBI" id="CHEBI:29105"/>
    </cofactor>
    <text evidence="3">Binds 1 divalent metal cation per subunit.</text>
</comment>
<evidence type="ECO:0000256" key="1">
    <source>
        <dbReference type="ARBA" id="ARBA00008853"/>
    </source>
</evidence>
<feature type="binding site" evidence="3">
    <location>
        <position position="18"/>
    </location>
    <ligand>
        <name>a divalent metal cation</name>
        <dbReference type="ChEBI" id="CHEBI:60240"/>
    </ligand>
</feature>
<evidence type="ECO:0000259" key="4">
    <source>
        <dbReference type="Pfam" id="PF08450"/>
    </source>
</evidence>
<dbReference type="PRINTS" id="PR01790">
    <property type="entry name" value="SMP30FAMILY"/>
</dbReference>
<feature type="binding site" evidence="3">
    <location>
        <position position="122"/>
    </location>
    <ligand>
        <name>substrate</name>
    </ligand>
</feature>
<evidence type="ECO:0000313" key="6">
    <source>
        <dbReference type="Proteomes" id="UP000652567"/>
    </source>
</evidence>
<evidence type="ECO:0000256" key="3">
    <source>
        <dbReference type="PIRSR" id="PIRSR605511-2"/>
    </source>
</evidence>
<feature type="active site" description="Proton donor/acceptor" evidence="2">
    <location>
        <position position="201"/>
    </location>
</feature>
<dbReference type="SUPFAM" id="SSF63829">
    <property type="entry name" value="Calcium-dependent phosphotriesterase"/>
    <property type="match status" value="1"/>
</dbReference>
<dbReference type="GO" id="GO:0005509">
    <property type="term" value="F:calcium ion binding"/>
    <property type="evidence" value="ECO:0007669"/>
    <property type="project" value="TreeGrafter"/>
</dbReference>
<dbReference type="PANTHER" id="PTHR10907:SF47">
    <property type="entry name" value="REGUCALCIN"/>
    <property type="match status" value="1"/>
</dbReference>
<keyword evidence="3" id="KW-0479">Metal-binding</keyword>
<feature type="binding site" evidence="3">
    <location>
        <position position="102"/>
    </location>
    <ligand>
        <name>substrate</name>
    </ligand>
</feature>
<keyword evidence="3" id="KW-0862">Zinc</keyword>
<feature type="binding site" evidence="3">
    <location>
        <position position="151"/>
    </location>
    <ligand>
        <name>a divalent metal cation</name>
        <dbReference type="ChEBI" id="CHEBI:60240"/>
    </ligand>
</feature>
<evidence type="ECO:0000256" key="2">
    <source>
        <dbReference type="PIRSR" id="PIRSR605511-1"/>
    </source>
</evidence>
<accession>A0A928V4T5</accession>
<dbReference type="GO" id="GO:0004341">
    <property type="term" value="F:gluconolactonase activity"/>
    <property type="evidence" value="ECO:0007669"/>
    <property type="project" value="TreeGrafter"/>
</dbReference>
<dbReference type="RefSeq" id="WP_193908279.1">
    <property type="nucleotide sequence ID" value="NZ_PRDL01000001.1"/>
</dbReference>
<feature type="binding site" evidence="3">
    <location>
        <position position="104"/>
    </location>
    <ligand>
        <name>substrate</name>
    </ligand>
</feature>
<dbReference type="Proteomes" id="UP000652567">
    <property type="component" value="Unassembled WGS sequence"/>
</dbReference>
<evidence type="ECO:0000313" key="5">
    <source>
        <dbReference type="EMBL" id="MBE8716871.1"/>
    </source>
</evidence>
<dbReference type="EMBL" id="PRDL01000001">
    <property type="protein sequence ID" value="MBE8716871.1"/>
    <property type="molecule type" value="Genomic_DNA"/>
</dbReference>
<dbReference type="Gene3D" id="2.120.10.30">
    <property type="entry name" value="TolB, C-terminal domain"/>
    <property type="match status" value="1"/>
</dbReference>
<dbReference type="AlphaFoldDB" id="A0A928V4T5"/>
<comment type="caution">
    <text evidence="5">The sequence shown here is derived from an EMBL/GenBank/DDBJ whole genome shotgun (WGS) entry which is preliminary data.</text>
</comment>
<feature type="binding site" evidence="3">
    <location>
        <position position="201"/>
    </location>
    <ligand>
        <name>a divalent metal cation</name>
        <dbReference type="ChEBI" id="CHEBI:60240"/>
    </ligand>
</feature>
<dbReference type="InterPro" id="IPR011042">
    <property type="entry name" value="6-blade_b-propeller_TolB-like"/>
</dbReference>
<dbReference type="InterPro" id="IPR013658">
    <property type="entry name" value="SGL"/>
</dbReference>
<comment type="similarity">
    <text evidence="1">Belongs to the SMP-30/CGR1 family.</text>
</comment>